<gene>
    <name evidence="1" type="ORF">GOP47_0012221</name>
</gene>
<protein>
    <submittedName>
        <fullName evidence="1">Uncharacterized protein</fullName>
    </submittedName>
</protein>
<comment type="caution">
    <text evidence="1">The sequence shown here is derived from an EMBL/GenBank/DDBJ whole genome shotgun (WGS) entry which is preliminary data.</text>
</comment>
<evidence type="ECO:0000313" key="1">
    <source>
        <dbReference type="EMBL" id="KAI5072115.1"/>
    </source>
</evidence>
<accession>A0A9D4ZGA9</accession>
<keyword evidence="2" id="KW-1185">Reference proteome</keyword>
<dbReference type="Proteomes" id="UP000886520">
    <property type="component" value="Chromosome 12"/>
</dbReference>
<sequence length="104" mass="11491">MGVSVSVCRCRPRNWVGLSRAFHCRFEVPHDWSGGTFGARGWRGQLAAVRGSTRCRPAMVHGSRQRQPALAKQVGVEACRWGSRMQTSSDGGCVLEKASWDAWT</sequence>
<name>A0A9D4ZGA9_ADICA</name>
<evidence type="ECO:0000313" key="2">
    <source>
        <dbReference type="Proteomes" id="UP000886520"/>
    </source>
</evidence>
<reference evidence="1" key="1">
    <citation type="submission" date="2021-01" db="EMBL/GenBank/DDBJ databases">
        <title>Adiantum capillus-veneris genome.</title>
        <authorList>
            <person name="Fang Y."/>
            <person name="Liao Q."/>
        </authorList>
    </citation>
    <scope>NUCLEOTIDE SEQUENCE</scope>
    <source>
        <strain evidence="1">H3</strain>
        <tissue evidence="1">Leaf</tissue>
    </source>
</reference>
<dbReference type="EMBL" id="JABFUD020000012">
    <property type="protein sequence ID" value="KAI5072115.1"/>
    <property type="molecule type" value="Genomic_DNA"/>
</dbReference>
<organism evidence="1 2">
    <name type="scientific">Adiantum capillus-veneris</name>
    <name type="common">Maidenhair fern</name>
    <dbReference type="NCBI Taxonomy" id="13818"/>
    <lineage>
        <taxon>Eukaryota</taxon>
        <taxon>Viridiplantae</taxon>
        <taxon>Streptophyta</taxon>
        <taxon>Embryophyta</taxon>
        <taxon>Tracheophyta</taxon>
        <taxon>Polypodiopsida</taxon>
        <taxon>Polypodiidae</taxon>
        <taxon>Polypodiales</taxon>
        <taxon>Pteridineae</taxon>
        <taxon>Pteridaceae</taxon>
        <taxon>Vittarioideae</taxon>
        <taxon>Adiantum</taxon>
    </lineage>
</organism>
<dbReference type="AlphaFoldDB" id="A0A9D4ZGA9"/>
<proteinExistence type="predicted"/>